<reference evidence="3 4" key="1">
    <citation type="submission" date="2018-10" db="EMBL/GenBank/DDBJ databases">
        <title>Genomic Encyclopedia of Archaeal and Bacterial Type Strains, Phase II (KMG-II): from individual species to whole genera.</title>
        <authorList>
            <person name="Goeker M."/>
        </authorList>
    </citation>
    <scope>NUCLEOTIDE SEQUENCE [LARGE SCALE GENOMIC DNA]</scope>
    <source>
        <strain evidence="3 4">DSM 14954</strain>
    </source>
</reference>
<evidence type="ECO:0000256" key="1">
    <source>
        <dbReference type="SAM" id="MobiDB-lite"/>
    </source>
</evidence>
<dbReference type="Proteomes" id="UP000278962">
    <property type="component" value="Unassembled WGS sequence"/>
</dbReference>
<keyword evidence="2" id="KW-0732">Signal</keyword>
<proteinExistence type="predicted"/>
<sequence length="129" mass="12552">MRLAPRLAASITVLALIAAGCGGSSVAYREVPGGPPELTVPGDGAGFSSAATPTPTEDPDATETPDPDAEATTTPDAGTGEEATGATGTTEGGTEAPAQEEPAPEDTAPQAETPAPGLEDYCAENPGAC</sequence>
<evidence type="ECO:0000256" key="2">
    <source>
        <dbReference type="SAM" id="SignalP"/>
    </source>
</evidence>
<dbReference type="EMBL" id="RBIL01000003">
    <property type="protein sequence ID" value="RKQ85030.1"/>
    <property type="molecule type" value="Genomic_DNA"/>
</dbReference>
<protein>
    <submittedName>
        <fullName evidence="3">Uncharacterized protein</fullName>
    </submittedName>
</protein>
<name>A0A660L168_9ACTN</name>
<keyword evidence="4" id="KW-1185">Reference proteome</keyword>
<dbReference type="AlphaFoldDB" id="A0A660L168"/>
<evidence type="ECO:0000313" key="4">
    <source>
        <dbReference type="Proteomes" id="UP000278962"/>
    </source>
</evidence>
<feature type="compositionally biased region" description="Low complexity" evidence="1">
    <location>
        <begin position="70"/>
        <end position="116"/>
    </location>
</feature>
<accession>A0A660L168</accession>
<feature type="compositionally biased region" description="Acidic residues" evidence="1">
    <location>
        <begin position="57"/>
        <end position="69"/>
    </location>
</feature>
<dbReference type="PROSITE" id="PS51257">
    <property type="entry name" value="PROKAR_LIPOPROTEIN"/>
    <property type="match status" value="1"/>
</dbReference>
<organism evidence="3 4">
    <name type="scientific">Solirubrobacter pauli</name>
    <dbReference type="NCBI Taxonomy" id="166793"/>
    <lineage>
        <taxon>Bacteria</taxon>
        <taxon>Bacillati</taxon>
        <taxon>Actinomycetota</taxon>
        <taxon>Thermoleophilia</taxon>
        <taxon>Solirubrobacterales</taxon>
        <taxon>Solirubrobacteraceae</taxon>
        <taxon>Solirubrobacter</taxon>
    </lineage>
</organism>
<evidence type="ECO:0000313" key="3">
    <source>
        <dbReference type="EMBL" id="RKQ85030.1"/>
    </source>
</evidence>
<feature type="region of interest" description="Disordered" evidence="1">
    <location>
        <begin position="29"/>
        <end position="129"/>
    </location>
</feature>
<feature type="chain" id="PRO_5038457784" evidence="2">
    <location>
        <begin position="30"/>
        <end position="129"/>
    </location>
</feature>
<gene>
    <name evidence="3" type="ORF">C8N24_6664</name>
</gene>
<feature type="signal peptide" evidence="2">
    <location>
        <begin position="1"/>
        <end position="29"/>
    </location>
</feature>
<comment type="caution">
    <text evidence="3">The sequence shown here is derived from an EMBL/GenBank/DDBJ whole genome shotgun (WGS) entry which is preliminary data.</text>
</comment>